<keyword evidence="3" id="KW-1185">Reference proteome</keyword>
<sequence>MVHTEMNETSSNVFKRLQISPSKNSRIKKPAMRLSPKKITTSAVPQYTPMKISSPECLKRYTRSLDRTGTINVAPKTVHLSPVRTHASLRSSHGVTIVSPIRANLQDQYSKDELKEEVKGSNLLTKLKDEFSGEPHGNEATYHAPLPQNSDSNTRSSASQPKKAVKFALSNENSTEEDLRSLIEQMKDNQLTLEKKLDSLTSEFLQYRHVLEEKVDRLLDENRQNESIKNNRN</sequence>
<reference evidence="2 3" key="1">
    <citation type="journal article" date="2011" name="Proc. Natl. Acad. Sci. U.S.A.">
        <title>Evolutionary erosion of yeast sex chromosomes by mating-type switching accidents.</title>
        <authorList>
            <person name="Gordon J.L."/>
            <person name="Armisen D."/>
            <person name="Proux-Wera E."/>
            <person name="Oheigeartaigh S.S."/>
            <person name="Byrne K.P."/>
            <person name="Wolfe K.H."/>
        </authorList>
    </citation>
    <scope>NUCLEOTIDE SEQUENCE [LARGE SCALE GENOMIC DNA]</scope>
    <source>
        <strain evidence="3">ATCC 22294 / BCRC 22015 / CBS 2517 / CECT 1963 / NBRC 1671 / NRRL Y-8276</strain>
    </source>
</reference>
<feature type="region of interest" description="Disordered" evidence="1">
    <location>
        <begin position="1"/>
        <end position="20"/>
    </location>
</feature>
<dbReference type="HOGENOM" id="CLU_1190068_0_0_1"/>
<dbReference type="AlphaFoldDB" id="H2AR55"/>
<dbReference type="GeneID" id="13884737"/>
<dbReference type="Pfam" id="PF17300">
    <property type="entry name" value="FIN1"/>
    <property type="match status" value="1"/>
</dbReference>
<accession>H2AR55</accession>
<evidence type="ECO:0000313" key="3">
    <source>
        <dbReference type="Proteomes" id="UP000005220"/>
    </source>
</evidence>
<dbReference type="OrthoDB" id="4066508at2759"/>
<gene>
    <name evidence="2" type="primary">KAFR0B05600</name>
    <name evidence="2" type="ORF">KAFR_0B05600</name>
</gene>
<evidence type="ECO:0000256" key="1">
    <source>
        <dbReference type="SAM" id="MobiDB-lite"/>
    </source>
</evidence>
<feature type="compositionally biased region" description="Polar residues" evidence="1">
    <location>
        <begin position="7"/>
        <end position="20"/>
    </location>
</feature>
<dbReference type="Proteomes" id="UP000005220">
    <property type="component" value="Chromosome 2"/>
</dbReference>
<dbReference type="EMBL" id="HE650822">
    <property type="protein sequence ID" value="CCF56855.1"/>
    <property type="molecule type" value="Genomic_DNA"/>
</dbReference>
<dbReference type="KEGG" id="kaf:KAFR_0B05600"/>
<organism evidence="2 3">
    <name type="scientific">Kazachstania africana (strain ATCC 22294 / BCRC 22015 / CBS 2517 / CECT 1963 / NBRC 1671 / NRRL Y-8276)</name>
    <name type="common">Yeast</name>
    <name type="synonym">Kluyveromyces africanus</name>
    <dbReference type="NCBI Taxonomy" id="1071382"/>
    <lineage>
        <taxon>Eukaryota</taxon>
        <taxon>Fungi</taxon>
        <taxon>Dikarya</taxon>
        <taxon>Ascomycota</taxon>
        <taxon>Saccharomycotina</taxon>
        <taxon>Saccharomycetes</taxon>
        <taxon>Saccharomycetales</taxon>
        <taxon>Saccharomycetaceae</taxon>
        <taxon>Kazachstania</taxon>
    </lineage>
</organism>
<dbReference type="FunCoup" id="H2AR55">
    <property type="interactions" value="212"/>
</dbReference>
<proteinExistence type="predicted"/>
<evidence type="ECO:0000313" key="2">
    <source>
        <dbReference type="EMBL" id="CCF56855.1"/>
    </source>
</evidence>
<feature type="compositionally biased region" description="Polar residues" evidence="1">
    <location>
        <begin position="147"/>
        <end position="160"/>
    </location>
</feature>
<protein>
    <submittedName>
        <fullName evidence="2">Uncharacterized protein</fullName>
    </submittedName>
</protein>
<dbReference type="RefSeq" id="XP_003955990.1">
    <property type="nucleotide sequence ID" value="XM_003955941.1"/>
</dbReference>
<dbReference type="InParanoid" id="H2AR55"/>
<name>H2AR55_KAZAF</name>
<feature type="region of interest" description="Disordered" evidence="1">
    <location>
        <begin position="129"/>
        <end position="176"/>
    </location>
</feature>
<dbReference type="InterPro" id="IPR035260">
    <property type="entry name" value="Fin1"/>
</dbReference>